<dbReference type="Pfam" id="PF00067">
    <property type="entry name" value="p450"/>
    <property type="match status" value="1"/>
</dbReference>
<evidence type="ECO:0000256" key="7">
    <source>
        <dbReference type="RuleBase" id="RU000461"/>
    </source>
</evidence>
<protein>
    <recommendedName>
        <fullName evidence="10">Cytochrome P450</fullName>
    </recommendedName>
</protein>
<evidence type="ECO:0000256" key="2">
    <source>
        <dbReference type="ARBA" id="ARBA00010617"/>
    </source>
</evidence>
<evidence type="ECO:0000256" key="6">
    <source>
        <dbReference type="ARBA" id="ARBA00023033"/>
    </source>
</evidence>
<dbReference type="PROSITE" id="PS00086">
    <property type="entry name" value="CYTOCHROME_P450"/>
    <property type="match status" value="1"/>
</dbReference>
<sequence>MTNQSINLISQSGLIVDISATHAIENAAVRDPGVFDGLRNYRKRQEKESVEHHFSSPDTTVLNFGFGKTACPGRFFASVMLKILFTKLVTEYEFKFLPGAKRPKNILVHEFLFPYPWDRMLIRKKEGTCPF</sequence>
<dbReference type="PANTHER" id="PTHR46206:SF6">
    <property type="entry name" value="CYTOCHROME P450 MONOOXYGENASE AN1598-RELATED"/>
    <property type="match status" value="1"/>
</dbReference>
<dbReference type="GO" id="GO:0004497">
    <property type="term" value="F:monooxygenase activity"/>
    <property type="evidence" value="ECO:0007669"/>
    <property type="project" value="UniProtKB-KW"/>
</dbReference>
<keyword evidence="3 7" id="KW-0479">Metal-binding</keyword>
<dbReference type="Gene3D" id="1.10.630.10">
    <property type="entry name" value="Cytochrome P450"/>
    <property type="match status" value="1"/>
</dbReference>
<dbReference type="GO" id="GO:0020037">
    <property type="term" value="F:heme binding"/>
    <property type="evidence" value="ECO:0007669"/>
    <property type="project" value="InterPro"/>
</dbReference>
<gene>
    <name evidence="8" type="ORF">BDV95DRAFT_602044</name>
</gene>
<comment type="similarity">
    <text evidence="2 7">Belongs to the cytochrome P450 family.</text>
</comment>
<keyword evidence="5 7" id="KW-0408">Iron</keyword>
<keyword evidence="4 7" id="KW-0560">Oxidoreductase</keyword>
<dbReference type="GO" id="GO:0005506">
    <property type="term" value="F:iron ion binding"/>
    <property type="evidence" value="ECO:0007669"/>
    <property type="project" value="InterPro"/>
</dbReference>
<accession>A0A7C8MDD6</accession>
<keyword evidence="6 7" id="KW-0503">Monooxygenase</keyword>
<comment type="caution">
    <text evidence="8">The sequence shown here is derived from an EMBL/GenBank/DDBJ whole genome shotgun (WGS) entry which is preliminary data.</text>
</comment>
<dbReference type="Proteomes" id="UP000481861">
    <property type="component" value="Unassembled WGS sequence"/>
</dbReference>
<evidence type="ECO:0000313" key="9">
    <source>
        <dbReference type="Proteomes" id="UP000481861"/>
    </source>
</evidence>
<dbReference type="AlphaFoldDB" id="A0A7C8MDD6"/>
<keyword evidence="7" id="KW-0349">Heme</keyword>
<evidence type="ECO:0008006" key="10">
    <source>
        <dbReference type="Google" id="ProtNLM"/>
    </source>
</evidence>
<name>A0A7C8MDD6_9PLEO</name>
<reference evidence="8 9" key="1">
    <citation type="submission" date="2020-01" db="EMBL/GenBank/DDBJ databases">
        <authorList>
            <consortium name="DOE Joint Genome Institute"/>
            <person name="Haridas S."/>
            <person name="Albert R."/>
            <person name="Binder M."/>
            <person name="Bloem J."/>
            <person name="Labutti K."/>
            <person name="Salamov A."/>
            <person name="Andreopoulos B."/>
            <person name="Baker S.E."/>
            <person name="Barry K."/>
            <person name="Bills G."/>
            <person name="Bluhm B.H."/>
            <person name="Cannon C."/>
            <person name="Castanera R."/>
            <person name="Culley D.E."/>
            <person name="Daum C."/>
            <person name="Ezra D."/>
            <person name="Gonzalez J.B."/>
            <person name="Henrissat B."/>
            <person name="Kuo A."/>
            <person name="Liang C."/>
            <person name="Lipzen A."/>
            <person name="Lutzoni F."/>
            <person name="Magnuson J."/>
            <person name="Mondo S."/>
            <person name="Nolan M."/>
            <person name="Ohm R."/>
            <person name="Pangilinan J."/>
            <person name="Park H.-J.H."/>
            <person name="Ramirez L."/>
            <person name="Alfaro M."/>
            <person name="Sun H."/>
            <person name="Tritt A."/>
            <person name="Yoshinaga Y."/>
            <person name="Zwiers L.-H.L."/>
            <person name="Turgeon B.G."/>
            <person name="Goodwin S.B."/>
            <person name="Spatafora J.W."/>
            <person name="Crous P.W."/>
            <person name="Grigoriev I.V."/>
        </authorList>
    </citation>
    <scope>NUCLEOTIDE SEQUENCE [LARGE SCALE GENOMIC DNA]</scope>
    <source>
        <strain evidence="8 9">CBS 611.86</strain>
    </source>
</reference>
<dbReference type="GO" id="GO:0016705">
    <property type="term" value="F:oxidoreductase activity, acting on paired donors, with incorporation or reduction of molecular oxygen"/>
    <property type="evidence" value="ECO:0007669"/>
    <property type="project" value="InterPro"/>
</dbReference>
<evidence type="ECO:0000256" key="1">
    <source>
        <dbReference type="ARBA" id="ARBA00001971"/>
    </source>
</evidence>
<dbReference type="PANTHER" id="PTHR46206">
    <property type="entry name" value="CYTOCHROME P450"/>
    <property type="match status" value="1"/>
</dbReference>
<dbReference type="InterPro" id="IPR001128">
    <property type="entry name" value="Cyt_P450"/>
</dbReference>
<evidence type="ECO:0000313" key="8">
    <source>
        <dbReference type="EMBL" id="KAF2877680.1"/>
    </source>
</evidence>
<dbReference type="InterPro" id="IPR036396">
    <property type="entry name" value="Cyt_P450_sf"/>
</dbReference>
<organism evidence="8 9">
    <name type="scientific">Massariosphaeria phaeospora</name>
    <dbReference type="NCBI Taxonomy" id="100035"/>
    <lineage>
        <taxon>Eukaryota</taxon>
        <taxon>Fungi</taxon>
        <taxon>Dikarya</taxon>
        <taxon>Ascomycota</taxon>
        <taxon>Pezizomycotina</taxon>
        <taxon>Dothideomycetes</taxon>
        <taxon>Pleosporomycetidae</taxon>
        <taxon>Pleosporales</taxon>
        <taxon>Pleosporales incertae sedis</taxon>
        <taxon>Massariosphaeria</taxon>
    </lineage>
</organism>
<evidence type="ECO:0000256" key="5">
    <source>
        <dbReference type="ARBA" id="ARBA00023004"/>
    </source>
</evidence>
<dbReference type="OrthoDB" id="1844152at2759"/>
<keyword evidence="9" id="KW-1185">Reference proteome</keyword>
<evidence type="ECO:0000256" key="4">
    <source>
        <dbReference type="ARBA" id="ARBA00023002"/>
    </source>
</evidence>
<dbReference type="InterPro" id="IPR017972">
    <property type="entry name" value="Cyt_P450_CS"/>
</dbReference>
<proteinExistence type="inferred from homology"/>
<dbReference type="SUPFAM" id="SSF48264">
    <property type="entry name" value="Cytochrome P450"/>
    <property type="match status" value="1"/>
</dbReference>
<evidence type="ECO:0000256" key="3">
    <source>
        <dbReference type="ARBA" id="ARBA00022723"/>
    </source>
</evidence>
<dbReference type="EMBL" id="JAADJZ010000002">
    <property type="protein sequence ID" value="KAF2877680.1"/>
    <property type="molecule type" value="Genomic_DNA"/>
</dbReference>
<comment type="cofactor">
    <cofactor evidence="1">
        <name>heme</name>
        <dbReference type="ChEBI" id="CHEBI:30413"/>
    </cofactor>
</comment>